<proteinExistence type="predicted"/>
<gene>
    <name evidence="1" type="ORF">ACFP1K_07675</name>
</gene>
<reference evidence="2" key="1">
    <citation type="journal article" date="2019" name="Int. J. Syst. Evol. Microbiol.">
        <title>The Global Catalogue of Microorganisms (GCM) 10K type strain sequencing project: providing services to taxonomists for standard genome sequencing and annotation.</title>
        <authorList>
            <consortium name="The Broad Institute Genomics Platform"/>
            <consortium name="The Broad Institute Genome Sequencing Center for Infectious Disease"/>
            <person name="Wu L."/>
            <person name="Ma J."/>
        </authorList>
    </citation>
    <scope>NUCLEOTIDE SEQUENCE [LARGE SCALE GENOMIC DNA]</scope>
    <source>
        <strain evidence="2">JCM 30346</strain>
    </source>
</reference>
<organism evidence="1 2">
    <name type="scientific">Sphaerisporangium aureirubrum</name>
    <dbReference type="NCBI Taxonomy" id="1544736"/>
    <lineage>
        <taxon>Bacteria</taxon>
        <taxon>Bacillati</taxon>
        <taxon>Actinomycetota</taxon>
        <taxon>Actinomycetes</taxon>
        <taxon>Streptosporangiales</taxon>
        <taxon>Streptosporangiaceae</taxon>
        <taxon>Sphaerisporangium</taxon>
    </lineage>
</organism>
<dbReference type="EMBL" id="JBHSRF010000007">
    <property type="protein sequence ID" value="MFC6081036.1"/>
    <property type="molecule type" value="Genomic_DNA"/>
</dbReference>
<protein>
    <submittedName>
        <fullName evidence="1">Uncharacterized protein</fullName>
    </submittedName>
</protein>
<comment type="caution">
    <text evidence="1">The sequence shown here is derived from an EMBL/GenBank/DDBJ whole genome shotgun (WGS) entry which is preliminary data.</text>
</comment>
<name>A0ABW1ND77_9ACTN</name>
<keyword evidence="2" id="KW-1185">Reference proteome</keyword>
<evidence type="ECO:0000313" key="2">
    <source>
        <dbReference type="Proteomes" id="UP001596137"/>
    </source>
</evidence>
<sequence>MPQDALFGAPDPISADTESVAVRRTRRQADLLAAGIHPLTLVLTRPLRLHSEAAPADDRKANGRRCGDCHWRQVDAWDFPKCTLAPTRISRGAATDCRAWWPGCVDHRPAPGGRA</sequence>
<accession>A0ABW1ND77</accession>
<dbReference type="Proteomes" id="UP001596137">
    <property type="component" value="Unassembled WGS sequence"/>
</dbReference>
<dbReference type="RefSeq" id="WP_380748442.1">
    <property type="nucleotide sequence ID" value="NZ_JBHSRF010000007.1"/>
</dbReference>
<evidence type="ECO:0000313" key="1">
    <source>
        <dbReference type="EMBL" id="MFC6081036.1"/>
    </source>
</evidence>